<dbReference type="Proteomes" id="UP000287330">
    <property type="component" value="Unassembled WGS sequence"/>
</dbReference>
<dbReference type="NCBIfam" id="TIGR03141">
    <property type="entry name" value="cytochro_ccmD"/>
    <property type="match status" value="1"/>
</dbReference>
<feature type="transmembrane region" description="Helical" evidence="12">
    <location>
        <begin position="15"/>
        <end position="35"/>
    </location>
</feature>
<evidence type="ECO:0000256" key="7">
    <source>
        <dbReference type="ARBA" id="ARBA00022519"/>
    </source>
</evidence>
<evidence type="ECO:0000256" key="13">
    <source>
        <dbReference type="SAM" id="MobiDB-lite"/>
    </source>
</evidence>
<dbReference type="InterPro" id="IPR052075">
    <property type="entry name" value="Heme_exporter_D"/>
</dbReference>
<evidence type="ECO:0000256" key="11">
    <source>
        <dbReference type="ARBA" id="ARBA00023136"/>
    </source>
</evidence>
<feature type="region of interest" description="Disordered" evidence="13">
    <location>
        <begin position="50"/>
        <end position="69"/>
    </location>
</feature>
<dbReference type="GO" id="GO:0015886">
    <property type="term" value="P:heme transport"/>
    <property type="evidence" value="ECO:0007669"/>
    <property type="project" value="InterPro"/>
</dbReference>
<comment type="function">
    <text evidence="1 12">Required for the export of heme to the periplasm for the biogenesis of c-type cytochromes.</text>
</comment>
<dbReference type="EMBL" id="PIPV01000005">
    <property type="protein sequence ID" value="RUO53832.1"/>
    <property type="molecule type" value="Genomic_DNA"/>
</dbReference>
<evidence type="ECO:0000256" key="12">
    <source>
        <dbReference type="RuleBase" id="RU363101"/>
    </source>
</evidence>
<dbReference type="Pfam" id="PF04995">
    <property type="entry name" value="CcmD"/>
    <property type="match status" value="1"/>
</dbReference>
<evidence type="ECO:0000256" key="4">
    <source>
        <dbReference type="ARBA" id="ARBA00016461"/>
    </source>
</evidence>
<accession>A0A432XYM0</accession>
<proteinExistence type="inferred from homology"/>
<dbReference type="RefSeq" id="WP_071463328.1">
    <property type="nucleotide sequence ID" value="NZ_PIPV01000005.1"/>
</dbReference>
<evidence type="ECO:0000256" key="10">
    <source>
        <dbReference type="ARBA" id="ARBA00022989"/>
    </source>
</evidence>
<keyword evidence="7 12" id="KW-0997">Cell inner membrane</keyword>
<evidence type="ECO:0000256" key="6">
    <source>
        <dbReference type="ARBA" id="ARBA00022475"/>
    </source>
</evidence>
<evidence type="ECO:0000256" key="1">
    <source>
        <dbReference type="ARBA" id="ARBA00002442"/>
    </source>
</evidence>
<comment type="similarity">
    <text evidence="3 12">Belongs to the CcmD/CycX/HelD family.</text>
</comment>
<keyword evidence="15" id="KW-1185">Reference proteome</keyword>
<evidence type="ECO:0000256" key="3">
    <source>
        <dbReference type="ARBA" id="ARBA00008741"/>
    </source>
</evidence>
<dbReference type="PANTHER" id="PTHR37531:SF1">
    <property type="entry name" value="HEME EXPORTER PROTEIN D"/>
    <property type="match status" value="1"/>
</dbReference>
<keyword evidence="6 12" id="KW-1003">Cell membrane</keyword>
<feature type="compositionally biased region" description="Basic residues" evidence="13">
    <location>
        <begin position="51"/>
        <end position="60"/>
    </location>
</feature>
<dbReference type="GO" id="GO:0017004">
    <property type="term" value="P:cytochrome complex assembly"/>
    <property type="evidence" value="ECO:0007669"/>
    <property type="project" value="UniProtKB-KW"/>
</dbReference>
<evidence type="ECO:0000256" key="2">
    <source>
        <dbReference type="ARBA" id="ARBA00004377"/>
    </source>
</evidence>
<name>A0A432XYM0_9GAMM</name>
<evidence type="ECO:0000313" key="14">
    <source>
        <dbReference type="EMBL" id="RUO53832.1"/>
    </source>
</evidence>
<dbReference type="PANTHER" id="PTHR37531">
    <property type="entry name" value="HEME EXPORTER PROTEIN D"/>
    <property type="match status" value="1"/>
</dbReference>
<keyword evidence="9 12" id="KW-0201">Cytochrome c-type biogenesis</keyword>
<dbReference type="AlphaFoldDB" id="A0A432XYM0"/>
<comment type="subcellular location">
    <subcellularLocation>
        <location evidence="2 12">Cell inner membrane</location>
        <topology evidence="2 12">Single-pass membrane protein</topology>
    </subcellularLocation>
</comment>
<keyword evidence="8 12" id="KW-0812">Transmembrane</keyword>
<reference evidence="15" key="1">
    <citation type="journal article" date="2018" name="Front. Microbiol.">
        <title>Genome-Based Analysis Reveals the Taxonomy and Diversity of the Family Idiomarinaceae.</title>
        <authorList>
            <person name="Liu Y."/>
            <person name="Lai Q."/>
            <person name="Shao Z."/>
        </authorList>
    </citation>
    <scope>NUCLEOTIDE SEQUENCE [LARGE SCALE GENOMIC DNA]</scope>
    <source>
        <strain evidence="15">F23</strain>
    </source>
</reference>
<comment type="caution">
    <text evidence="14">The sequence shown here is derived from an EMBL/GenBank/DDBJ whole genome shotgun (WGS) entry which is preliminary data.</text>
</comment>
<evidence type="ECO:0000313" key="15">
    <source>
        <dbReference type="Proteomes" id="UP000287330"/>
    </source>
</evidence>
<sequence>MAFDSFSEFVHMGGYGLYVWSSFFLTFLVIAGVALETSVQRRRLQKESLKVQRRKQRLARRTQQASAEE</sequence>
<dbReference type="GO" id="GO:0005886">
    <property type="term" value="C:plasma membrane"/>
    <property type="evidence" value="ECO:0007669"/>
    <property type="project" value="UniProtKB-SubCell"/>
</dbReference>
<dbReference type="InterPro" id="IPR007078">
    <property type="entry name" value="Haem_export_protD_CcmD"/>
</dbReference>
<keyword evidence="11 12" id="KW-0472">Membrane</keyword>
<keyword evidence="5 12" id="KW-0813">Transport</keyword>
<dbReference type="OrthoDB" id="9815607at2"/>
<keyword evidence="10 12" id="KW-1133">Transmembrane helix</keyword>
<evidence type="ECO:0000256" key="8">
    <source>
        <dbReference type="ARBA" id="ARBA00022692"/>
    </source>
</evidence>
<dbReference type="GO" id="GO:1903607">
    <property type="term" value="P:cytochrome c biosynthetic process"/>
    <property type="evidence" value="ECO:0007669"/>
    <property type="project" value="TreeGrafter"/>
</dbReference>
<evidence type="ECO:0000256" key="9">
    <source>
        <dbReference type="ARBA" id="ARBA00022748"/>
    </source>
</evidence>
<protein>
    <recommendedName>
        <fullName evidence="4 12">Heme exporter protein D</fullName>
    </recommendedName>
</protein>
<gene>
    <name evidence="14" type="primary">ccmD</name>
    <name evidence="14" type="ORF">CWE25_08055</name>
</gene>
<evidence type="ECO:0000256" key="5">
    <source>
        <dbReference type="ARBA" id="ARBA00022448"/>
    </source>
</evidence>
<organism evidence="14 15">
    <name type="scientific">Idiomarina fontislapidosi</name>
    <dbReference type="NCBI Taxonomy" id="263723"/>
    <lineage>
        <taxon>Bacteria</taxon>
        <taxon>Pseudomonadati</taxon>
        <taxon>Pseudomonadota</taxon>
        <taxon>Gammaproteobacteria</taxon>
        <taxon>Alteromonadales</taxon>
        <taxon>Idiomarinaceae</taxon>
        <taxon>Idiomarina</taxon>
    </lineage>
</organism>